<dbReference type="SUPFAM" id="SSF46689">
    <property type="entry name" value="Homeodomain-like"/>
    <property type="match status" value="1"/>
</dbReference>
<dbReference type="Proteomes" id="UP001458880">
    <property type="component" value="Unassembled WGS sequence"/>
</dbReference>
<evidence type="ECO:0000313" key="4">
    <source>
        <dbReference type="EMBL" id="KAK9681270.1"/>
    </source>
</evidence>
<comment type="caution">
    <text evidence="4">The sequence shown here is derived from an EMBL/GenBank/DDBJ whole genome shotgun (WGS) entry which is preliminary data.</text>
</comment>
<dbReference type="EMBL" id="JASPKY010000829">
    <property type="protein sequence ID" value="KAK9681270.1"/>
    <property type="molecule type" value="Genomic_DNA"/>
</dbReference>
<feature type="region of interest" description="Disordered" evidence="2">
    <location>
        <begin position="112"/>
        <end position="135"/>
    </location>
</feature>
<feature type="compositionally biased region" description="Polar residues" evidence="2">
    <location>
        <begin position="168"/>
        <end position="177"/>
    </location>
</feature>
<comment type="subcellular location">
    <subcellularLocation>
        <location evidence="1">Nucleus</location>
    </subcellularLocation>
</comment>
<dbReference type="CDD" id="cd20805">
    <property type="entry name" value="C1_DGK_rpt2"/>
    <property type="match status" value="1"/>
</dbReference>
<feature type="compositionally biased region" description="Basic residues" evidence="2">
    <location>
        <begin position="158"/>
        <end position="167"/>
    </location>
</feature>
<reference evidence="4 5" key="1">
    <citation type="journal article" date="2024" name="BMC Genomics">
        <title>De novo assembly and annotation of Popillia japonica's genome with initial clues to its potential as an invasive pest.</title>
        <authorList>
            <person name="Cucini C."/>
            <person name="Boschi S."/>
            <person name="Funari R."/>
            <person name="Cardaioli E."/>
            <person name="Iannotti N."/>
            <person name="Marturano G."/>
            <person name="Paoli F."/>
            <person name="Bruttini M."/>
            <person name="Carapelli A."/>
            <person name="Frati F."/>
            <person name="Nardi F."/>
        </authorList>
    </citation>
    <scope>NUCLEOTIDE SEQUENCE [LARGE SCALE GENOMIC DNA]</scope>
    <source>
        <strain evidence="4">DMR45628</strain>
    </source>
</reference>
<dbReference type="AlphaFoldDB" id="A0AAW1HYD7"/>
<proteinExistence type="predicted"/>
<evidence type="ECO:0000259" key="3">
    <source>
        <dbReference type="Pfam" id="PF05225"/>
    </source>
</evidence>
<sequence>MERAITAVRDNVMGTLKASKTYNVPRSTLQRLAKKPEAPRKAAQTLLGRKTVLGEELETELSKVPEVIGRKTIINTYKLNRHIFSDANFIAEEIDAEKRCNSSTIIEATSEATTVDEPQHGCSKSGTTNSSSNSPNWCGSQDFISPFQIFPIHGIIKKTSNRGRKTSKSQIITSSPYRNELEISQAKPEADRGKPKLWQLKKNSQQMKAKGKKKQQIIESSGSEGKSEFLAADEDSDMDEVGSVPPQNADVTCMFCDSPLSQDSQGELWVCCLMCQLWAHDECAGAKKVAYVCDFWK</sequence>
<dbReference type="GO" id="GO:0005634">
    <property type="term" value="C:nucleus"/>
    <property type="evidence" value="ECO:0007669"/>
    <property type="project" value="UniProtKB-SubCell"/>
</dbReference>
<organism evidence="4 5">
    <name type="scientific">Popillia japonica</name>
    <name type="common">Japanese beetle</name>
    <dbReference type="NCBI Taxonomy" id="7064"/>
    <lineage>
        <taxon>Eukaryota</taxon>
        <taxon>Metazoa</taxon>
        <taxon>Ecdysozoa</taxon>
        <taxon>Arthropoda</taxon>
        <taxon>Hexapoda</taxon>
        <taxon>Insecta</taxon>
        <taxon>Pterygota</taxon>
        <taxon>Neoptera</taxon>
        <taxon>Endopterygota</taxon>
        <taxon>Coleoptera</taxon>
        <taxon>Polyphaga</taxon>
        <taxon>Scarabaeiformia</taxon>
        <taxon>Scarabaeidae</taxon>
        <taxon>Rutelinae</taxon>
        <taxon>Popillia</taxon>
    </lineage>
</organism>
<dbReference type="GO" id="GO:0003677">
    <property type="term" value="F:DNA binding"/>
    <property type="evidence" value="ECO:0007669"/>
    <property type="project" value="UniProtKB-KW"/>
</dbReference>
<dbReference type="SUPFAM" id="SSF57903">
    <property type="entry name" value="FYVE/PHD zinc finger"/>
    <property type="match status" value="1"/>
</dbReference>
<feature type="region of interest" description="Disordered" evidence="2">
    <location>
        <begin position="158"/>
        <end position="195"/>
    </location>
</feature>
<feature type="compositionally biased region" description="Low complexity" evidence="2">
    <location>
        <begin position="123"/>
        <end position="134"/>
    </location>
</feature>
<feature type="domain" description="HTH psq-type" evidence="3">
    <location>
        <begin position="1"/>
        <end position="32"/>
    </location>
</feature>
<evidence type="ECO:0000256" key="1">
    <source>
        <dbReference type="ARBA" id="ARBA00004123"/>
    </source>
</evidence>
<keyword evidence="4" id="KW-0238">DNA-binding</keyword>
<gene>
    <name evidence="4" type="ORF">QE152_g38436</name>
</gene>
<dbReference type="InterPro" id="IPR011011">
    <property type="entry name" value="Znf_FYVE_PHD"/>
</dbReference>
<evidence type="ECO:0000313" key="5">
    <source>
        <dbReference type="Proteomes" id="UP001458880"/>
    </source>
</evidence>
<accession>A0AAW1HYD7</accession>
<evidence type="ECO:0000256" key="2">
    <source>
        <dbReference type="SAM" id="MobiDB-lite"/>
    </source>
</evidence>
<feature type="region of interest" description="Disordered" evidence="2">
    <location>
        <begin position="208"/>
        <end position="228"/>
    </location>
</feature>
<name>A0AAW1HYD7_POPJA</name>
<keyword evidence="5" id="KW-1185">Reference proteome</keyword>
<dbReference type="Gene3D" id="1.10.10.60">
    <property type="entry name" value="Homeodomain-like"/>
    <property type="match status" value="1"/>
</dbReference>
<protein>
    <submittedName>
        <fullName evidence="4">CENP-B N-terminal DNA-binding domain</fullName>
    </submittedName>
</protein>
<dbReference type="Pfam" id="PF05225">
    <property type="entry name" value="HTH_psq"/>
    <property type="match status" value="1"/>
</dbReference>
<dbReference type="InterPro" id="IPR009057">
    <property type="entry name" value="Homeodomain-like_sf"/>
</dbReference>
<dbReference type="InterPro" id="IPR007889">
    <property type="entry name" value="HTH_Psq"/>
</dbReference>